<evidence type="ECO:0000256" key="2">
    <source>
        <dbReference type="ARBA" id="ARBA00009604"/>
    </source>
</evidence>
<evidence type="ECO:0000259" key="12">
    <source>
        <dbReference type="SMART" id="SM01192"/>
    </source>
</evidence>
<dbReference type="SMART" id="SM01193">
    <property type="entry name" value="Enolase_N"/>
    <property type="match status" value="1"/>
</dbReference>
<dbReference type="InterPro" id="IPR036849">
    <property type="entry name" value="Enolase-like_C_sf"/>
</dbReference>
<dbReference type="InterPro" id="IPR020809">
    <property type="entry name" value="Enolase_CS"/>
</dbReference>
<feature type="domain" description="Enolase C-terminal TIM barrel" evidence="12">
    <location>
        <begin position="136"/>
        <end position="422"/>
    </location>
</feature>
<comment type="similarity">
    <text evidence="2">Belongs to the enolase family.</text>
</comment>
<accession>A0A9D1V4P8</accession>
<feature type="domain" description="Enolase N-terminal" evidence="13">
    <location>
        <begin position="6"/>
        <end position="131"/>
    </location>
</feature>
<dbReference type="Proteomes" id="UP000824193">
    <property type="component" value="Unassembled WGS sequence"/>
</dbReference>
<organism evidence="14 15">
    <name type="scientific">Candidatus Allofournierella pullicola</name>
    <dbReference type="NCBI Taxonomy" id="2838596"/>
    <lineage>
        <taxon>Bacteria</taxon>
        <taxon>Bacillati</taxon>
        <taxon>Bacillota</taxon>
        <taxon>Clostridia</taxon>
        <taxon>Eubacteriales</taxon>
        <taxon>Oscillospiraceae</taxon>
        <taxon>Allofournierella</taxon>
    </lineage>
</organism>
<keyword evidence="8" id="KW-0324">Glycolysis</keyword>
<comment type="caution">
    <text evidence="14">The sequence shown here is derived from an EMBL/GenBank/DDBJ whole genome shotgun (WGS) entry which is preliminary data.</text>
</comment>
<dbReference type="PRINTS" id="PR00148">
    <property type="entry name" value="ENOLASE"/>
</dbReference>
<evidence type="ECO:0000256" key="9">
    <source>
        <dbReference type="ARBA" id="ARBA00023239"/>
    </source>
</evidence>
<gene>
    <name evidence="14" type="ORF">H9865_07890</name>
</gene>
<dbReference type="EMBL" id="DXFW01000022">
    <property type="protein sequence ID" value="HIX06004.1"/>
    <property type="molecule type" value="Genomic_DNA"/>
</dbReference>
<evidence type="ECO:0000256" key="6">
    <source>
        <dbReference type="ARBA" id="ARBA00022723"/>
    </source>
</evidence>
<comment type="catalytic activity">
    <reaction evidence="10">
        <text>(2R)-2-phosphoglycerate = phosphoenolpyruvate + H2O</text>
        <dbReference type="Rhea" id="RHEA:10164"/>
        <dbReference type="ChEBI" id="CHEBI:15377"/>
        <dbReference type="ChEBI" id="CHEBI:58289"/>
        <dbReference type="ChEBI" id="CHEBI:58702"/>
        <dbReference type="EC" id="4.2.1.11"/>
    </reaction>
    <physiologicalReaction direction="left-to-right" evidence="10">
        <dbReference type="Rhea" id="RHEA:10165"/>
    </physiologicalReaction>
</comment>
<evidence type="ECO:0000256" key="1">
    <source>
        <dbReference type="ARBA" id="ARBA00005031"/>
    </source>
</evidence>
<evidence type="ECO:0000256" key="10">
    <source>
        <dbReference type="ARBA" id="ARBA00048951"/>
    </source>
</evidence>
<reference evidence="14" key="2">
    <citation type="submission" date="2021-04" db="EMBL/GenBank/DDBJ databases">
        <authorList>
            <person name="Gilroy R."/>
        </authorList>
    </citation>
    <scope>NUCLEOTIDE SEQUENCE</scope>
    <source>
        <strain evidence="14">2239</strain>
    </source>
</reference>
<evidence type="ECO:0000256" key="3">
    <source>
        <dbReference type="ARBA" id="ARBA00012058"/>
    </source>
</evidence>
<evidence type="ECO:0000313" key="15">
    <source>
        <dbReference type="Proteomes" id="UP000824193"/>
    </source>
</evidence>
<dbReference type="GO" id="GO:0006096">
    <property type="term" value="P:glycolytic process"/>
    <property type="evidence" value="ECO:0007669"/>
    <property type="project" value="UniProtKB-KW"/>
</dbReference>
<sequence length="423" mass="45649">MAASTIIAVDARQVFSDRGYIGIEAKITTENGTVQRAICTAGISMGTHEVEFMYDGGPKWGGKGMQRAVQSVKEKIAPIIIGMDAADQQAVDAAMLAVGKDTLGGNAVAAVSAAVLKAGAASLDIPLYRHIGGARAVTLPVPGVGFMNGKSRYGYPVDTDKPTYTFVGYGFSSYEEASYALWEINRNWRQMAERKYGVTFIDGPGGYGWVDVPTGAIRCEEEIWQAAAENIACCGYEGKVGLFADFAASEYYDKASGVYQGIFDAQKRTRDEQIEYICKMVKTYPFVSLEDPLDEDDFEGTAILTRKLDIQVVGDDLFTSNPERVKMGIAAGAATTVLLKVNQIGTISEALEMVQTAYDAGYSVIPCASRGEGATAIADYCVGLNATTVRECGLKEESNRFIEIERELGVRARFLGKDALIRK</sequence>
<feature type="binding site" evidence="11">
    <location>
        <position position="315"/>
    </location>
    <ligand>
        <name>Mg(2+)</name>
        <dbReference type="ChEBI" id="CHEBI:18420"/>
    </ligand>
</feature>
<dbReference type="SUPFAM" id="SSF51604">
    <property type="entry name" value="Enolase C-terminal domain-like"/>
    <property type="match status" value="1"/>
</dbReference>
<dbReference type="InterPro" id="IPR000941">
    <property type="entry name" value="Enolase"/>
</dbReference>
<dbReference type="PROSITE" id="PS00164">
    <property type="entry name" value="ENOLASE"/>
    <property type="match status" value="1"/>
</dbReference>
<evidence type="ECO:0000259" key="13">
    <source>
        <dbReference type="SMART" id="SM01193"/>
    </source>
</evidence>
<dbReference type="Gene3D" id="3.30.390.10">
    <property type="entry name" value="Enolase-like, N-terminal domain"/>
    <property type="match status" value="1"/>
</dbReference>
<dbReference type="InterPro" id="IPR029017">
    <property type="entry name" value="Enolase-like_N"/>
</dbReference>
<dbReference type="Pfam" id="PF00113">
    <property type="entry name" value="Enolase_C"/>
    <property type="match status" value="1"/>
</dbReference>
<keyword evidence="6 11" id="KW-0479">Metal-binding</keyword>
<evidence type="ECO:0000313" key="14">
    <source>
        <dbReference type="EMBL" id="HIX06004.1"/>
    </source>
</evidence>
<name>A0A9D1V4P8_9FIRM</name>
<evidence type="ECO:0000256" key="5">
    <source>
        <dbReference type="ARBA" id="ARBA00022525"/>
    </source>
</evidence>
<dbReference type="SMART" id="SM01192">
    <property type="entry name" value="Enolase_C"/>
    <property type="match status" value="1"/>
</dbReference>
<dbReference type="GO" id="GO:0000015">
    <property type="term" value="C:phosphopyruvate hydratase complex"/>
    <property type="evidence" value="ECO:0007669"/>
    <property type="project" value="InterPro"/>
</dbReference>
<dbReference type="SFLD" id="SFLDS00001">
    <property type="entry name" value="Enolase"/>
    <property type="match status" value="1"/>
</dbReference>
<proteinExistence type="inferred from homology"/>
<dbReference type="AlphaFoldDB" id="A0A9D1V4P8"/>
<dbReference type="GO" id="GO:0000287">
    <property type="term" value="F:magnesium ion binding"/>
    <property type="evidence" value="ECO:0007669"/>
    <property type="project" value="InterPro"/>
</dbReference>
<dbReference type="Pfam" id="PF03952">
    <property type="entry name" value="Enolase_N"/>
    <property type="match status" value="1"/>
</dbReference>
<comment type="cofactor">
    <cofactor evidence="11">
        <name>Mg(2+)</name>
        <dbReference type="ChEBI" id="CHEBI:18420"/>
    </cofactor>
    <text evidence="11">Mg(2+) is required for catalysis and for stabilizing the dimer.</text>
</comment>
<reference evidence="14" key="1">
    <citation type="journal article" date="2021" name="PeerJ">
        <title>Extensive microbial diversity within the chicken gut microbiome revealed by metagenomics and culture.</title>
        <authorList>
            <person name="Gilroy R."/>
            <person name="Ravi A."/>
            <person name="Getino M."/>
            <person name="Pursley I."/>
            <person name="Horton D.L."/>
            <person name="Alikhan N.F."/>
            <person name="Baker D."/>
            <person name="Gharbi K."/>
            <person name="Hall N."/>
            <person name="Watson M."/>
            <person name="Adriaenssens E.M."/>
            <person name="Foster-Nyarko E."/>
            <person name="Jarju S."/>
            <person name="Secka A."/>
            <person name="Antonio M."/>
            <person name="Oren A."/>
            <person name="Chaudhuri R.R."/>
            <person name="La Ragione R."/>
            <person name="Hildebrand F."/>
            <person name="Pallen M.J."/>
        </authorList>
    </citation>
    <scope>NUCLEOTIDE SEQUENCE</scope>
    <source>
        <strain evidence="14">2239</strain>
    </source>
</reference>
<dbReference type="InterPro" id="IPR020811">
    <property type="entry name" value="Enolase_N"/>
</dbReference>
<dbReference type="PIRSF" id="PIRSF001400">
    <property type="entry name" value="Enolase"/>
    <property type="match status" value="1"/>
</dbReference>
<dbReference type="EC" id="4.2.1.11" evidence="3"/>
<dbReference type="GO" id="GO:0004634">
    <property type="term" value="F:phosphopyruvate hydratase activity"/>
    <property type="evidence" value="ECO:0007669"/>
    <property type="project" value="UniProtKB-EC"/>
</dbReference>
<evidence type="ECO:0000256" key="8">
    <source>
        <dbReference type="ARBA" id="ARBA00023152"/>
    </source>
</evidence>
<dbReference type="Gene3D" id="3.20.20.120">
    <property type="entry name" value="Enolase-like C-terminal domain"/>
    <property type="match status" value="1"/>
</dbReference>
<keyword evidence="7 11" id="KW-0460">Magnesium</keyword>
<evidence type="ECO:0000256" key="4">
    <source>
        <dbReference type="ARBA" id="ARBA00017068"/>
    </source>
</evidence>
<keyword evidence="5" id="KW-0964">Secreted</keyword>
<dbReference type="PANTHER" id="PTHR11902:SF1">
    <property type="entry name" value="ENOLASE"/>
    <property type="match status" value="1"/>
</dbReference>
<keyword evidence="9" id="KW-0456">Lyase</keyword>
<dbReference type="SUPFAM" id="SSF54826">
    <property type="entry name" value="Enolase N-terminal domain-like"/>
    <property type="match status" value="1"/>
</dbReference>
<dbReference type="InterPro" id="IPR020810">
    <property type="entry name" value="Enolase_C"/>
</dbReference>
<protein>
    <recommendedName>
        <fullName evidence="4">Enolase</fullName>
        <ecNumber evidence="3">4.2.1.11</ecNumber>
    </recommendedName>
</protein>
<evidence type="ECO:0000256" key="7">
    <source>
        <dbReference type="ARBA" id="ARBA00022842"/>
    </source>
</evidence>
<comment type="pathway">
    <text evidence="1">Carbohydrate degradation; glycolysis; pyruvate from D-glyceraldehyde 3-phosphate: step 4/5.</text>
</comment>
<evidence type="ECO:0000256" key="11">
    <source>
        <dbReference type="PIRSR" id="PIRSR001400-3"/>
    </source>
</evidence>
<feature type="binding site" evidence="11">
    <location>
        <position position="290"/>
    </location>
    <ligand>
        <name>Mg(2+)</name>
        <dbReference type="ChEBI" id="CHEBI:18420"/>
    </ligand>
</feature>
<dbReference type="PANTHER" id="PTHR11902">
    <property type="entry name" value="ENOLASE"/>
    <property type="match status" value="1"/>
</dbReference>